<keyword evidence="1" id="KW-0732">Signal</keyword>
<dbReference type="Proteomes" id="UP000266673">
    <property type="component" value="Unassembled WGS sequence"/>
</dbReference>
<keyword evidence="4" id="KW-1185">Reference proteome</keyword>
<dbReference type="OrthoDB" id="2536450at2759"/>
<sequence length="388" mass="42355">MCYKLLINFFIYLFVITNFIHLNQAQSVLDPNAYNLTELCAQSISSAANDKSLNKCFPVNILILSLPSLFDKSSNNPTAKLNALSQLIKDTCALKPCSDNVVQTVLQSLKSQCSQELKSKNIIIITVFELFNYYDLVRDIICLRDSGNKFNSYCVLETLINIGKALNSTSSASNKRNVDKRSPNKVLAKRCRKKHNIDADTNDSTVITTQISFSSMKNLPTPTASDIIEDSKTTSIATSTTNSATTSSTVSSSTTISATTSSTVSLSTPILTPQSTSNVTCPSDMSLESVMTPLLNLPSQVICTDCNKAIFTKILLYTKNDPTAFNCTPFSPIISMAPGFFSQKCNPQFLNQNIPSSISGAISILKHVNVIELLGISCLSLWFSSYII</sequence>
<reference evidence="3 4" key="1">
    <citation type="submission" date="2018-06" db="EMBL/GenBank/DDBJ databases">
        <title>Comparative genomics reveals the genomic features of Rhizophagus irregularis, R. cerebriforme, R. diaphanum and Gigaspora rosea, and their symbiotic lifestyle signature.</title>
        <authorList>
            <person name="Morin E."/>
            <person name="San Clemente H."/>
            <person name="Chen E.C.H."/>
            <person name="De La Providencia I."/>
            <person name="Hainaut M."/>
            <person name="Kuo A."/>
            <person name="Kohler A."/>
            <person name="Murat C."/>
            <person name="Tang N."/>
            <person name="Roy S."/>
            <person name="Loubradou J."/>
            <person name="Henrissat B."/>
            <person name="Grigoriev I.V."/>
            <person name="Corradi N."/>
            <person name="Roux C."/>
            <person name="Martin F.M."/>
        </authorList>
    </citation>
    <scope>NUCLEOTIDE SEQUENCE [LARGE SCALE GENOMIC DNA]</scope>
    <source>
        <strain evidence="3 4">DAOM 194757</strain>
    </source>
</reference>
<feature type="domain" description="DUF7729" evidence="2">
    <location>
        <begin position="36"/>
        <end position="164"/>
    </location>
</feature>
<evidence type="ECO:0000259" key="2">
    <source>
        <dbReference type="Pfam" id="PF24855"/>
    </source>
</evidence>
<dbReference type="InterPro" id="IPR056146">
    <property type="entry name" value="DUF7729"/>
</dbReference>
<dbReference type="Pfam" id="PF24855">
    <property type="entry name" value="DUF7729"/>
    <property type="match status" value="1"/>
</dbReference>
<evidence type="ECO:0000256" key="1">
    <source>
        <dbReference type="SAM" id="SignalP"/>
    </source>
</evidence>
<gene>
    <name evidence="3" type="ORF">C2G38_2199075</name>
</gene>
<protein>
    <recommendedName>
        <fullName evidence="2">DUF7729 domain-containing protein</fullName>
    </recommendedName>
</protein>
<accession>A0A397UUG6</accession>
<feature type="chain" id="PRO_5017462349" description="DUF7729 domain-containing protein" evidence="1">
    <location>
        <begin position="26"/>
        <end position="388"/>
    </location>
</feature>
<organism evidence="3 4">
    <name type="scientific">Gigaspora rosea</name>
    <dbReference type="NCBI Taxonomy" id="44941"/>
    <lineage>
        <taxon>Eukaryota</taxon>
        <taxon>Fungi</taxon>
        <taxon>Fungi incertae sedis</taxon>
        <taxon>Mucoromycota</taxon>
        <taxon>Glomeromycotina</taxon>
        <taxon>Glomeromycetes</taxon>
        <taxon>Diversisporales</taxon>
        <taxon>Gigasporaceae</taxon>
        <taxon>Gigaspora</taxon>
    </lineage>
</organism>
<comment type="caution">
    <text evidence="3">The sequence shown here is derived from an EMBL/GenBank/DDBJ whole genome shotgun (WGS) entry which is preliminary data.</text>
</comment>
<evidence type="ECO:0000313" key="3">
    <source>
        <dbReference type="EMBL" id="RIB13018.1"/>
    </source>
</evidence>
<dbReference type="EMBL" id="QKWP01000967">
    <property type="protein sequence ID" value="RIB13018.1"/>
    <property type="molecule type" value="Genomic_DNA"/>
</dbReference>
<evidence type="ECO:0000313" key="4">
    <source>
        <dbReference type="Proteomes" id="UP000266673"/>
    </source>
</evidence>
<proteinExistence type="predicted"/>
<name>A0A397UUG6_9GLOM</name>
<feature type="signal peptide" evidence="1">
    <location>
        <begin position="1"/>
        <end position="25"/>
    </location>
</feature>
<dbReference type="AlphaFoldDB" id="A0A397UUG6"/>